<dbReference type="InterPro" id="IPR007921">
    <property type="entry name" value="CHAP_dom"/>
</dbReference>
<gene>
    <name evidence="3" type="ORF">GCM10009765_82970</name>
</gene>
<dbReference type="InterPro" id="IPR038765">
    <property type="entry name" value="Papain-like_cys_pep_sf"/>
</dbReference>
<feature type="chain" id="PRO_5047083737" description="Peptidase C51 domain-containing protein" evidence="1">
    <location>
        <begin position="21"/>
        <end position="187"/>
    </location>
</feature>
<keyword evidence="4" id="KW-1185">Reference proteome</keyword>
<name>A0ABP4VFU3_9ACTN</name>
<dbReference type="EMBL" id="BAAANY010000054">
    <property type="protein sequence ID" value="GAA1722442.1"/>
    <property type="molecule type" value="Genomic_DNA"/>
</dbReference>
<dbReference type="Pfam" id="PF05257">
    <property type="entry name" value="CHAP"/>
    <property type="match status" value="1"/>
</dbReference>
<evidence type="ECO:0000313" key="3">
    <source>
        <dbReference type="EMBL" id="GAA1722442.1"/>
    </source>
</evidence>
<feature type="domain" description="Peptidase C51" evidence="2">
    <location>
        <begin position="92"/>
        <end position="156"/>
    </location>
</feature>
<accession>A0ABP4VFU3</accession>
<dbReference type="Proteomes" id="UP001500618">
    <property type="component" value="Unassembled WGS sequence"/>
</dbReference>
<keyword evidence="1" id="KW-0732">Signal</keyword>
<comment type="caution">
    <text evidence="3">The sequence shown here is derived from an EMBL/GenBank/DDBJ whole genome shotgun (WGS) entry which is preliminary data.</text>
</comment>
<feature type="signal peptide" evidence="1">
    <location>
        <begin position="1"/>
        <end position="20"/>
    </location>
</feature>
<proteinExistence type="predicted"/>
<evidence type="ECO:0000256" key="1">
    <source>
        <dbReference type="SAM" id="SignalP"/>
    </source>
</evidence>
<dbReference type="SUPFAM" id="SSF54001">
    <property type="entry name" value="Cysteine proteinases"/>
    <property type="match status" value="1"/>
</dbReference>
<sequence length="187" mass="19465">MLHRKLLGLMVAVGVMGAFAASAIPAQAAAPTTTRVVAAPAAETPAQKAARLAKPCVKTGVSGAEISCIARSQNGMKEWGSNCNPYTTRCEEWCGDFAAWVMVKAGGSAPSGYPAAASWRKWTRVSTPKVGDVAVQSTGHHVEVVVGVTRSGSKLIVASVGGNSGNKVTYHSNNSYASWTYHDNPAF</sequence>
<reference evidence="4" key="1">
    <citation type="journal article" date="2019" name="Int. J. Syst. Evol. Microbiol.">
        <title>The Global Catalogue of Microorganisms (GCM) 10K type strain sequencing project: providing services to taxonomists for standard genome sequencing and annotation.</title>
        <authorList>
            <consortium name="The Broad Institute Genomics Platform"/>
            <consortium name="The Broad Institute Genome Sequencing Center for Infectious Disease"/>
            <person name="Wu L."/>
            <person name="Ma J."/>
        </authorList>
    </citation>
    <scope>NUCLEOTIDE SEQUENCE [LARGE SCALE GENOMIC DNA]</scope>
    <source>
        <strain evidence="4">JCM 14718</strain>
    </source>
</reference>
<organism evidence="3 4">
    <name type="scientific">Fodinicola feengrottensis</name>
    <dbReference type="NCBI Taxonomy" id="435914"/>
    <lineage>
        <taxon>Bacteria</taxon>
        <taxon>Bacillati</taxon>
        <taxon>Actinomycetota</taxon>
        <taxon>Actinomycetes</taxon>
        <taxon>Mycobacteriales</taxon>
        <taxon>Fodinicola</taxon>
    </lineage>
</organism>
<dbReference type="RefSeq" id="WP_163573782.1">
    <property type="nucleotide sequence ID" value="NZ_BAAANY010000054.1"/>
</dbReference>
<protein>
    <recommendedName>
        <fullName evidence="2">Peptidase C51 domain-containing protein</fullName>
    </recommendedName>
</protein>
<evidence type="ECO:0000259" key="2">
    <source>
        <dbReference type="Pfam" id="PF05257"/>
    </source>
</evidence>
<evidence type="ECO:0000313" key="4">
    <source>
        <dbReference type="Proteomes" id="UP001500618"/>
    </source>
</evidence>